<evidence type="ECO:0000256" key="3">
    <source>
        <dbReference type="ARBA" id="ARBA00007336"/>
    </source>
</evidence>
<evidence type="ECO:0000313" key="8">
    <source>
        <dbReference type="EMBL" id="KAJ4450528.1"/>
    </source>
</evidence>
<evidence type="ECO:0000256" key="6">
    <source>
        <dbReference type="ARBA" id="ARBA00023242"/>
    </source>
</evidence>
<dbReference type="Pfam" id="PF05890">
    <property type="entry name" value="Ebp2"/>
    <property type="match status" value="1"/>
</dbReference>
<comment type="function">
    <text evidence="1">Required for the processing of the 27S pre-rRNA.</text>
</comment>
<feature type="compositionally biased region" description="Basic and acidic residues" evidence="7">
    <location>
        <begin position="250"/>
        <end position="260"/>
    </location>
</feature>
<dbReference type="EMBL" id="JAJSOF020000003">
    <property type="protein sequence ID" value="KAJ4450528.1"/>
    <property type="molecule type" value="Genomic_DNA"/>
</dbReference>
<feature type="region of interest" description="Disordered" evidence="7">
    <location>
        <begin position="238"/>
        <end position="327"/>
    </location>
</feature>
<keyword evidence="5" id="KW-0175">Coiled coil</keyword>
<evidence type="ECO:0000256" key="4">
    <source>
        <dbReference type="ARBA" id="ARBA00022517"/>
    </source>
</evidence>
<evidence type="ECO:0000256" key="5">
    <source>
        <dbReference type="ARBA" id="ARBA00023054"/>
    </source>
</evidence>
<keyword evidence="9" id="KW-1185">Reference proteome</keyword>
<comment type="caution">
    <text evidence="8">The sequence shown here is derived from an EMBL/GenBank/DDBJ whole genome shotgun (WGS) entry which is preliminary data.</text>
</comment>
<gene>
    <name evidence="8" type="ORF">ANN_01955</name>
</gene>
<evidence type="ECO:0000256" key="7">
    <source>
        <dbReference type="SAM" id="MobiDB-lite"/>
    </source>
</evidence>
<feature type="compositionally biased region" description="Basic and acidic residues" evidence="7">
    <location>
        <begin position="167"/>
        <end position="193"/>
    </location>
</feature>
<sequence>MWPQEKRTGEFGNGEFWVEEERLHDNELQEAYAKGLLKPGLNTVTVVEKKKHKNDVAGLGQKLESIKLSLDWVERLDMINGQAPLAPEVAYKLQEQELQHQARVGKSKSKGQKVTAVESEDPVLNEFHREMLFHRQAQAAVLLGIPRVKQLGIKTKRPDDYFAEMAKSDQHMQKVREHLQRKQHSQERSERVKQQRQLRKIGKKVQIEAKLRQASEKRELMEEVKKYRKGIRKDLDFLDDKKKLKPSSQSDRRGGPQDRRVKAKRKYKDQKFGFGGKKRGLKKNTKASTSDMTEYRRSGKGKRGGAPQKRQRPGKNRRMKMKAKMKK</sequence>
<accession>A0ABQ8TXF1</accession>
<evidence type="ECO:0000256" key="2">
    <source>
        <dbReference type="ARBA" id="ARBA00004604"/>
    </source>
</evidence>
<name>A0ABQ8TXF1_PERAM</name>
<reference evidence="8 9" key="1">
    <citation type="journal article" date="2022" name="Allergy">
        <title>Genome assembly and annotation of Periplaneta americana reveal a comprehensive cockroach allergen profile.</title>
        <authorList>
            <person name="Wang L."/>
            <person name="Xiong Q."/>
            <person name="Saelim N."/>
            <person name="Wang L."/>
            <person name="Nong W."/>
            <person name="Wan A.T."/>
            <person name="Shi M."/>
            <person name="Liu X."/>
            <person name="Cao Q."/>
            <person name="Hui J.H.L."/>
            <person name="Sookrung N."/>
            <person name="Leung T.F."/>
            <person name="Tungtrongchitr A."/>
            <person name="Tsui S.K.W."/>
        </authorList>
    </citation>
    <scope>NUCLEOTIDE SEQUENCE [LARGE SCALE GENOMIC DNA]</scope>
    <source>
        <strain evidence="8">PWHHKU_190912</strain>
    </source>
</reference>
<dbReference type="Proteomes" id="UP001148838">
    <property type="component" value="Unassembled WGS sequence"/>
</dbReference>
<feature type="region of interest" description="Disordered" evidence="7">
    <location>
        <begin position="167"/>
        <end position="198"/>
    </location>
</feature>
<proteinExistence type="inferred from homology"/>
<comment type="similarity">
    <text evidence="3">Belongs to the EBP2 family.</text>
</comment>
<organism evidence="8 9">
    <name type="scientific">Periplaneta americana</name>
    <name type="common">American cockroach</name>
    <name type="synonym">Blatta americana</name>
    <dbReference type="NCBI Taxonomy" id="6978"/>
    <lineage>
        <taxon>Eukaryota</taxon>
        <taxon>Metazoa</taxon>
        <taxon>Ecdysozoa</taxon>
        <taxon>Arthropoda</taxon>
        <taxon>Hexapoda</taxon>
        <taxon>Insecta</taxon>
        <taxon>Pterygota</taxon>
        <taxon>Neoptera</taxon>
        <taxon>Polyneoptera</taxon>
        <taxon>Dictyoptera</taxon>
        <taxon>Blattodea</taxon>
        <taxon>Blattoidea</taxon>
        <taxon>Blattidae</taxon>
        <taxon>Blattinae</taxon>
        <taxon>Periplaneta</taxon>
    </lineage>
</organism>
<comment type="subcellular location">
    <subcellularLocation>
        <location evidence="2">Nucleus</location>
        <location evidence="2">Nucleolus</location>
    </subcellularLocation>
</comment>
<evidence type="ECO:0000256" key="1">
    <source>
        <dbReference type="ARBA" id="ARBA00003387"/>
    </source>
</evidence>
<keyword evidence="6" id="KW-0539">Nucleus</keyword>
<dbReference type="PANTHER" id="PTHR13028">
    <property type="entry name" value="RRNA PROCESSING PROTEIN EBNA1-BINDING PROTEIN-RELATED"/>
    <property type="match status" value="1"/>
</dbReference>
<keyword evidence="4" id="KW-0690">Ribosome biogenesis</keyword>
<dbReference type="PANTHER" id="PTHR13028:SF0">
    <property type="entry name" value="RRNA-PROCESSING PROTEIN EBP2-RELATED"/>
    <property type="match status" value="1"/>
</dbReference>
<protein>
    <submittedName>
        <fullName evidence="8">Uncharacterized protein</fullName>
    </submittedName>
</protein>
<feature type="compositionally biased region" description="Basic residues" evidence="7">
    <location>
        <begin position="276"/>
        <end position="285"/>
    </location>
</feature>
<feature type="compositionally biased region" description="Basic residues" evidence="7">
    <location>
        <begin position="298"/>
        <end position="327"/>
    </location>
</feature>
<dbReference type="InterPro" id="IPR008610">
    <property type="entry name" value="Ebp2"/>
</dbReference>
<evidence type="ECO:0000313" key="9">
    <source>
        <dbReference type="Proteomes" id="UP001148838"/>
    </source>
</evidence>